<dbReference type="Pfam" id="PF00171">
    <property type="entry name" value="Aldedh"/>
    <property type="match status" value="1"/>
</dbReference>
<evidence type="ECO:0000256" key="2">
    <source>
        <dbReference type="ARBA" id="ARBA00022605"/>
    </source>
</evidence>
<keyword evidence="4 7" id="KW-0521">NADP</keyword>
<dbReference type="PROSITE" id="PS01223">
    <property type="entry name" value="PROA"/>
    <property type="match status" value="1"/>
</dbReference>
<keyword evidence="7" id="KW-0963">Cytoplasm</keyword>
<dbReference type="InterPro" id="IPR015590">
    <property type="entry name" value="Aldehyde_DH_dom"/>
</dbReference>
<evidence type="ECO:0000256" key="5">
    <source>
        <dbReference type="ARBA" id="ARBA00023002"/>
    </source>
</evidence>
<dbReference type="InterPro" id="IPR016161">
    <property type="entry name" value="Ald_DH/histidinol_DH"/>
</dbReference>
<dbReference type="InterPro" id="IPR016162">
    <property type="entry name" value="Ald_DH_N"/>
</dbReference>
<comment type="similarity">
    <text evidence="7">Belongs to the gamma-glutamyl phosphate reductase family.</text>
</comment>
<dbReference type="InterPro" id="IPR012134">
    <property type="entry name" value="Glu-5-SA_DH"/>
</dbReference>
<dbReference type="InterPro" id="IPR020593">
    <property type="entry name" value="G-glutamylP_reductase_CS"/>
</dbReference>
<evidence type="ECO:0000313" key="9">
    <source>
        <dbReference type="EMBL" id="GLQ23151.1"/>
    </source>
</evidence>
<evidence type="ECO:0000259" key="8">
    <source>
        <dbReference type="Pfam" id="PF00171"/>
    </source>
</evidence>
<comment type="pathway">
    <text evidence="1 7">Amino-acid biosynthesis; L-proline biosynthesis; L-glutamate 5-semialdehyde from L-glutamate: step 2/2.</text>
</comment>
<dbReference type="SUPFAM" id="SSF53720">
    <property type="entry name" value="ALDH-like"/>
    <property type="match status" value="1"/>
</dbReference>
<comment type="function">
    <text evidence="7">Catalyzes the NADPH-dependent reduction of L-glutamate 5-phosphate into L-glutamate 5-semialdehyde and phosphate. The product spontaneously undergoes cyclization to form 1-pyrroline-5-carboxylate.</text>
</comment>
<keyword evidence="3 7" id="KW-0641">Proline biosynthesis</keyword>
<organism evidence="9 10">
    <name type="scientific">Algimonas ampicilliniresistens</name>
    <dbReference type="NCBI Taxonomy" id="1298735"/>
    <lineage>
        <taxon>Bacteria</taxon>
        <taxon>Pseudomonadati</taxon>
        <taxon>Pseudomonadota</taxon>
        <taxon>Alphaproteobacteria</taxon>
        <taxon>Maricaulales</taxon>
        <taxon>Robiginitomaculaceae</taxon>
        <taxon>Algimonas</taxon>
    </lineage>
</organism>
<dbReference type="NCBIfam" id="NF001221">
    <property type="entry name" value="PRK00197.1"/>
    <property type="match status" value="1"/>
</dbReference>
<dbReference type="NCBIfam" id="TIGR00407">
    <property type="entry name" value="proA"/>
    <property type="match status" value="1"/>
</dbReference>
<name>A0ABQ5V990_9PROT</name>
<dbReference type="Gene3D" id="3.40.309.10">
    <property type="entry name" value="Aldehyde Dehydrogenase, Chain A, domain 2"/>
    <property type="match status" value="1"/>
</dbReference>
<dbReference type="PANTHER" id="PTHR11063:SF8">
    <property type="entry name" value="DELTA-1-PYRROLINE-5-CARBOXYLATE SYNTHASE"/>
    <property type="match status" value="1"/>
</dbReference>
<dbReference type="InterPro" id="IPR000965">
    <property type="entry name" value="GPR_dom"/>
</dbReference>
<evidence type="ECO:0000313" key="10">
    <source>
        <dbReference type="Proteomes" id="UP001161391"/>
    </source>
</evidence>
<protein>
    <recommendedName>
        <fullName evidence="7">Gamma-glutamyl phosphate reductase</fullName>
        <shortName evidence="7">GPR</shortName>
        <ecNumber evidence="7">1.2.1.41</ecNumber>
    </recommendedName>
    <alternativeName>
        <fullName evidence="7">Glutamate-5-semialdehyde dehydrogenase</fullName>
    </alternativeName>
    <alternativeName>
        <fullName evidence="7">Glutamyl-gamma-semialdehyde dehydrogenase</fullName>
        <shortName evidence="7">GSA dehydrogenase</shortName>
    </alternativeName>
</protein>
<gene>
    <name evidence="7 9" type="primary">proA</name>
    <name evidence="9" type="ORF">GCM10007853_10250</name>
</gene>
<evidence type="ECO:0000256" key="3">
    <source>
        <dbReference type="ARBA" id="ARBA00022650"/>
    </source>
</evidence>
<dbReference type="RefSeq" id="WP_284388265.1">
    <property type="nucleotide sequence ID" value="NZ_BSNK01000001.1"/>
</dbReference>
<dbReference type="CDD" id="cd07079">
    <property type="entry name" value="ALDH_F18-19_ProA-GPR"/>
    <property type="match status" value="1"/>
</dbReference>
<feature type="domain" description="Aldehyde dehydrogenase" evidence="8">
    <location>
        <begin position="18"/>
        <end position="293"/>
    </location>
</feature>
<keyword evidence="10" id="KW-1185">Reference proteome</keyword>
<dbReference type="PANTHER" id="PTHR11063">
    <property type="entry name" value="GLUTAMATE SEMIALDEHYDE DEHYDROGENASE"/>
    <property type="match status" value="1"/>
</dbReference>
<dbReference type="InterPro" id="IPR016163">
    <property type="entry name" value="Ald_DH_C"/>
</dbReference>
<sequence length="428" mass="44612">MTDFNPDNFSSLSDYMQTVGHASRAASRELATASSEMKTTALLAMAKALTDQSDAILSANASDVEHAKARGLSDAMIDRLTLNEDRVKAIAASVISISEQPDPLGQVLESWTQSNGLNFRKVAVPIGVIGMIYESRPNVTADAAALCLKSGNAVILRGGSEAVRSNRAIFGAVQEGLNAAKLPAACVHLLGTQDRGAVGHLLGGLSGTVDLIIPRGGKGLVSRVQTDARVPVLAHLDGLNHTYVHTGADLNMAKDIVLNAKMRRTGICGATETVLIDEAIATDVIADLIPALTGLGCEVRGDARACVIDGNIKPASSEDFDTEHLAAILNLAIVDDLKSALAHIAKHGSGHTDAIVTRDEVAAAHFLAEVDSAIVLHNASTQFADGGEFGFGAEIGIATGRLHARGPVGAKHLTSYKYQVTGQGTLRP</sequence>
<dbReference type="PIRSF" id="PIRSF000151">
    <property type="entry name" value="GPR"/>
    <property type="match status" value="1"/>
</dbReference>
<keyword evidence="5 7" id="KW-0560">Oxidoreductase</keyword>
<dbReference type="EC" id="1.2.1.41" evidence="7"/>
<comment type="caution">
    <text evidence="9">The sequence shown here is derived from an EMBL/GenBank/DDBJ whole genome shotgun (WGS) entry which is preliminary data.</text>
</comment>
<dbReference type="EMBL" id="BSNK01000001">
    <property type="protein sequence ID" value="GLQ23151.1"/>
    <property type="molecule type" value="Genomic_DNA"/>
</dbReference>
<dbReference type="Gene3D" id="3.40.605.10">
    <property type="entry name" value="Aldehyde Dehydrogenase, Chain A, domain 1"/>
    <property type="match status" value="1"/>
</dbReference>
<proteinExistence type="inferred from homology"/>
<accession>A0ABQ5V990</accession>
<comment type="catalytic activity">
    <reaction evidence="6 7">
        <text>L-glutamate 5-semialdehyde + phosphate + NADP(+) = L-glutamyl 5-phosphate + NADPH + H(+)</text>
        <dbReference type="Rhea" id="RHEA:19541"/>
        <dbReference type="ChEBI" id="CHEBI:15378"/>
        <dbReference type="ChEBI" id="CHEBI:43474"/>
        <dbReference type="ChEBI" id="CHEBI:57783"/>
        <dbReference type="ChEBI" id="CHEBI:58066"/>
        <dbReference type="ChEBI" id="CHEBI:58274"/>
        <dbReference type="ChEBI" id="CHEBI:58349"/>
        <dbReference type="EC" id="1.2.1.41"/>
    </reaction>
</comment>
<reference evidence="9" key="1">
    <citation type="journal article" date="2014" name="Int. J. Syst. Evol. Microbiol.">
        <title>Complete genome of a new Firmicutes species belonging to the dominant human colonic microbiota ('Ruminococcus bicirculans') reveals two chromosomes and a selective capacity to utilize plant glucans.</title>
        <authorList>
            <consortium name="NISC Comparative Sequencing Program"/>
            <person name="Wegmann U."/>
            <person name="Louis P."/>
            <person name="Goesmann A."/>
            <person name="Henrissat B."/>
            <person name="Duncan S.H."/>
            <person name="Flint H.J."/>
        </authorList>
    </citation>
    <scope>NUCLEOTIDE SEQUENCE</scope>
    <source>
        <strain evidence="9">NBRC 108219</strain>
    </source>
</reference>
<evidence type="ECO:0000256" key="6">
    <source>
        <dbReference type="ARBA" id="ARBA00049024"/>
    </source>
</evidence>
<reference evidence="9" key="2">
    <citation type="submission" date="2023-01" db="EMBL/GenBank/DDBJ databases">
        <title>Draft genome sequence of Algimonas ampicilliniresistens strain NBRC 108219.</title>
        <authorList>
            <person name="Sun Q."/>
            <person name="Mori K."/>
        </authorList>
    </citation>
    <scope>NUCLEOTIDE SEQUENCE</scope>
    <source>
        <strain evidence="9">NBRC 108219</strain>
    </source>
</reference>
<dbReference type="Proteomes" id="UP001161391">
    <property type="component" value="Unassembled WGS sequence"/>
</dbReference>
<keyword evidence="2 7" id="KW-0028">Amino-acid biosynthesis</keyword>
<evidence type="ECO:0000256" key="4">
    <source>
        <dbReference type="ARBA" id="ARBA00022857"/>
    </source>
</evidence>
<dbReference type="HAMAP" id="MF_00412">
    <property type="entry name" value="ProA"/>
    <property type="match status" value="1"/>
</dbReference>
<evidence type="ECO:0000256" key="1">
    <source>
        <dbReference type="ARBA" id="ARBA00004985"/>
    </source>
</evidence>
<comment type="subcellular location">
    <subcellularLocation>
        <location evidence="7">Cytoplasm</location>
    </subcellularLocation>
</comment>
<evidence type="ECO:0000256" key="7">
    <source>
        <dbReference type="HAMAP-Rule" id="MF_00412"/>
    </source>
</evidence>